<evidence type="ECO:0000256" key="13">
    <source>
        <dbReference type="ARBA" id="ARBA00024531"/>
    </source>
</evidence>
<keyword evidence="3" id="KW-1003">Cell membrane</keyword>
<keyword evidence="5 16" id="KW-0812">Transmembrane</keyword>
<feature type="transmembrane region" description="Helical" evidence="16">
    <location>
        <begin position="20"/>
        <end position="42"/>
    </location>
</feature>
<keyword evidence="19" id="KW-1185">Reference proteome</keyword>
<evidence type="ECO:0000256" key="7">
    <source>
        <dbReference type="ARBA" id="ARBA00022801"/>
    </source>
</evidence>
<dbReference type="EC" id="3.1.1.116" evidence="14"/>
<keyword evidence="12 16" id="KW-0472">Membrane</keyword>
<evidence type="ECO:0000256" key="16">
    <source>
        <dbReference type="SAM" id="Phobius"/>
    </source>
</evidence>
<feature type="region of interest" description="Disordered" evidence="15">
    <location>
        <begin position="557"/>
        <end position="581"/>
    </location>
</feature>
<evidence type="ECO:0000256" key="8">
    <source>
        <dbReference type="ARBA" id="ARBA00022837"/>
    </source>
</evidence>
<comment type="subcellular location">
    <subcellularLocation>
        <location evidence="2">Cell membrane</location>
        <topology evidence="2">Multi-pass membrane protein</topology>
    </subcellularLocation>
</comment>
<dbReference type="CDD" id="cd00519">
    <property type="entry name" value="Lipase_3"/>
    <property type="match status" value="1"/>
</dbReference>
<evidence type="ECO:0000256" key="15">
    <source>
        <dbReference type="SAM" id="MobiDB-lite"/>
    </source>
</evidence>
<evidence type="ECO:0000313" key="18">
    <source>
        <dbReference type="EMBL" id="KAL1232277.1"/>
    </source>
</evidence>
<evidence type="ECO:0000256" key="1">
    <source>
        <dbReference type="ARBA" id="ARBA00001913"/>
    </source>
</evidence>
<dbReference type="Pfam" id="PF01764">
    <property type="entry name" value="Lipase_3"/>
    <property type="match status" value="1"/>
</dbReference>
<keyword evidence="4" id="KW-0597">Phosphoprotein</keyword>
<feature type="domain" description="Fungal lipase-type" evidence="17">
    <location>
        <begin position="354"/>
        <end position="497"/>
    </location>
</feature>
<feature type="compositionally biased region" description="Basic and acidic residues" evidence="15">
    <location>
        <begin position="557"/>
        <end position="576"/>
    </location>
</feature>
<dbReference type="PANTHER" id="PTHR45792">
    <property type="entry name" value="DIACYLGLYCEROL LIPASE HOMOLOG-RELATED"/>
    <property type="match status" value="1"/>
</dbReference>
<reference evidence="18 19" key="1">
    <citation type="submission" date="2024-07" db="EMBL/GenBank/DDBJ databases">
        <title>Enhanced genomic and transcriptomic resources for Trichinella pseudospiralis and T. spiralis underpin the discovery of pronounced molecular differences between stages and species.</title>
        <authorList>
            <person name="Pasi K.K."/>
            <person name="La Rosa G."/>
            <person name="Gomez-Morales M.A."/>
            <person name="Tosini F."/>
            <person name="Sumanam S."/>
            <person name="Young N.D."/>
            <person name="Chang B.C."/>
            <person name="Robin G.B."/>
        </authorList>
    </citation>
    <scope>NUCLEOTIDE SEQUENCE [LARGE SCALE GENOMIC DNA]</scope>
    <source>
        <strain evidence="18">ISS534</strain>
    </source>
</reference>
<name>A0ABR3K8A7_TRISP</name>
<keyword evidence="8" id="KW-0106">Calcium</keyword>
<evidence type="ECO:0000256" key="10">
    <source>
        <dbReference type="ARBA" id="ARBA00022989"/>
    </source>
</evidence>
<dbReference type="EMBL" id="JBEUSY010000451">
    <property type="protein sequence ID" value="KAL1232277.1"/>
    <property type="molecule type" value="Genomic_DNA"/>
</dbReference>
<keyword evidence="11" id="KW-0443">Lipid metabolism</keyword>
<accession>A0ABR3K8A7</accession>
<organism evidence="18 19">
    <name type="scientific">Trichinella spiralis</name>
    <name type="common">Trichina worm</name>
    <dbReference type="NCBI Taxonomy" id="6334"/>
    <lineage>
        <taxon>Eukaryota</taxon>
        <taxon>Metazoa</taxon>
        <taxon>Ecdysozoa</taxon>
        <taxon>Nematoda</taxon>
        <taxon>Enoplea</taxon>
        <taxon>Dorylaimia</taxon>
        <taxon>Trichinellida</taxon>
        <taxon>Trichinellidae</taxon>
        <taxon>Trichinella</taxon>
    </lineage>
</organism>
<dbReference type="SUPFAM" id="SSF53474">
    <property type="entry name" value="alpha/beta-Hydrolases"/>
    <property type="match status" value="1"/>
</dbReference>
<evidence type="ECO:0000256" key="12">
    <source>
        <dbReference type="ARBA" id="ARBA00023136"/>
    </source>
</evidence>
<evidence type="ECO:0000256" key="4">
    <source>
        <dbReference type="ARBA" id="ARBA00022553"/>
    </source>
</evidence>
<sequence>MPGMHMFGRRWAVATDDFVFPALTEAVLRFSWFVITVAIFTAHKEDSCPMAGRLNLFIITSFVYNLILVVYCLHLAYASSRGGVLNCMARSGVVKILSCRLPLTVLEACWAIVGAVWLSQADQTGTCDPSFLFFIRFAVYGCWFLLGLMLVSLLLVFDPVGHFHYGDLRLVDHAQKVWRRRFQTIFCCFGRNDRIKVAFEDTAELLSSLFGDVDLVLTDIWAGLILLADERNNLLRTRELKSEPTVPLPGWMNVEQALRFAQFAVGVYGWPYFVCSSAYSIRPLCSLMRRLSCFHRCRCDSTLVMQDNCCLCNTSAFLLQTGLVETDLFYVSFHNEVWETPFVACIDHTTRTVVVAIRGSSSLRDAFTDLCLNEDCLQLDAADSYQSSTGTDTNSVLVHRGILRSARYVHQKLTAENVLEDLFVLQPDYELVLTGHSLGAGVAVVVAMLLRPKYPKLRCFAYSPPGCVIDRTSLAYTKQFVCSVIVGDDLVPRLSFQSLTELKAALMEVLQCSNRPKFDILVKGIFRWAFAPRSTRRTVLVDDQEAIVGFDATFKSAHETDQQQQRQRQDQDRNFEETDPSQPLIANSVRSSTVINNDTGGDSERAICRTSLCCPGRILHLPSATSVATQVEEYDVDALKEIRLTSSMLADHMPHSVLAALRAPLWPNGEGVGLLNRRLRVRVPPRN</sequence>
<evidence type="ECO:0000256" key="14">
    <source>
        <dbReference type="ARBA" id="ARBA00026104"/>
    </source>
</evidence>
<dbReference type="Proteomes" id="UP001558632">
    <property type="component" value="Unassembled WGS sequence"/>
</dbReference>
<protein>
    <recommendedName>
        <fullName evidence="14">sn-1-specific diacylglycerol lipase</fullName>
        <ecNumber evidence="14">3.1.1.116</ecNumber>
    </recommendedName>
</protein>
<dbReference type="InterPro" id="IPR052214">
    <property type="entry name" value="DAG_Lipase-Related"/>
</dbReference>
<comment type="catalytic activity">
    <reaction evidence="13">
        <text>a 1,2-diacyl-sn-glycerol + H2O = a 2-acylglycerol + a fatty acid + H(+)</text>
        <dbReference type="Rhea" id="RHEA:33275"/>
        <dbReference type="ChEBI" id="CHEBI:15377"/>
        <dbReference type="ChEBI" id="CHEBI:15378"/>
        <dbReference type="ChEBI" id="CHEBI:17389"/>
        <dbReference type="ChEBI" id="CHEBI:17815"/>
        <dbReference type="ChEBI" id="CHEBI:28868"/>
        <dbReference type="EC" id="3.1.1.116"/>
    </reaction>
    <physiologicalReaction direction="left-to-right" evidence="13">
        <dbReference type="Rhea" id="RHEA:33276"/>
    </physiologicalReaction>
</comment>
<dbReference type="PANTHER" id="PTHR45792:SF2">
    <property type="entry name" value="DIACYLGLYCEROL LIPASE-BETA"/>
    <property type="match status" value="1"/>
</dbReference>
<dbReference type="InterPro" id="IPR002921">
    <property type="entry name" value="Fungal_lipase-type"/>
</dbReference>
<keyword evidence="10 16" id="KW-1133">Transmembrane helix</keyword>
<evidence type="ECO:0000256" key="9">
    <source>
        <dbReference type="ARBA" id="ARBA00022963"/>
    </source>
</evidence>
<evidence type="ECO:0000259" key="17">
    <source>
        <dbReference type="Pfam" id="PF01764"/>
    </source>
</evidence>
<dbReference type="InterPro" id="IPR029058">
    <property type="entry name" value="AB_hydrolase_fold"/>
</dbReference>
<gene>
    <name evidence="18" type="ORF">TSPI_02102</name>
</gene>
<evidence type="ECO:0000313" key="19">
    <source>
        <dbReference type="Proteomes" id="UP001558632"/>
    </source>
</evidence>
<comment type="caution">
    <text evidence="18">The sequence shown here is derived from an EMBL/GenBank/DDBJ whole genome shotgun (WGS) entry which is preliminary data.</text>
</comment>
<keyword evidence="6" id="KW-0479">Metal-binding</keyword>
<evidence type="ECO:0000256" key="3">
    <source>
        <dbReference type="ARBA" id="ARBA00022475"/>
    </source>
</evidence>
<feature type="transmembrane region" description="Helical" evidence="16">
    <location>
        <begin position="54"/>
        <end position="77"/>
    </location>
</feature>
<evidence type="ECO:0000256" key="2">
    <source>
        <dbReference type="ARBA" id="ARBA00004651"/>
    </source>
</evidence>
<comment type="cofactor">
    <cofactor evidence="1">
        <name>Ca(2+)</name>
        <dbReference type="ChEBI" id="CHEBI:29108"/>
    </cofactor>
</comment>
<feature type="transmembrane region" description="Helical" evidence="16">
    <location>
        <begin position="131"/>
        <end position="157"/>
    </location>
</feature>
<keyword evidence="9" id="KW-0442">Lipid degradation</keyword>
<evidence type="ECO:0000256" key="5">
    <source>
        <dbReference type="ARBA" id="ARBA00022692"/>
    </source>
</evidence>
<feature type="transmembrane region" description="Helical" evidence="16">
    <location>
        <begin position="97"/>
        <end position="119"/>
    </location>
</feature>
<evidence type="ECO:0000256" key="11">
    <source>
        <dbReference type="ARBA" id="ARBA00023098"/>
    </source>
</evidence>
<dbReference type="Gene3D" id="3.40.50.1820">
    <property type="entry name" value="alpha/beta hydrolase"/>
    <property type="match status" value="1"/>
</dbReference>
<keyword evidence="7" id="KW-0378">Hydrolase</keyword>
<proteinExistence type="predicted"/>
<evidence type="ECO:0000256" key="6">
    <source>
        <dbReference type="ARBA" id="ARBA00022723"/>
    </source>
</evidence>